<evidence type="ECO:0000256" key="1">
    <source>
        <dbReference type="ARBA" id="ARBA00007905"/>
    </source>
</evidence>
<feature type="domain" description="NADP-dependent oxidoreductase" evidence="4">
    <location>
        <begin position="130"/>
        <end position="392"/>
    </location>
</feature>
<dbReference type="Pfam" id="PF00248">
    <property type="entry name" value="Aldo_ket_red"/>
    <property type="match status" value="1"/>
</dbReference>
<evidence type="ECO:0000256" key="2">
    <source>
        <dbReference type="ARBA" id="ARBA00022857"/>
    </source>
</evidence>
<dbReference type="AlphaFoldDB" id="K0S8Z1"/>
<dbReference type="InterPro" id="IPR036812">
    <property type="entry name" value="NAD(P)_OxRdtase_dom_sf"/>
</dbReference>
<keyword evidence="3" id="KW-0560">Oxidoreductase</keyword>
<dbReference type="OrthoDB" id="416253at2759"/>
<sequence length="407" mass="45038">MIAMQRTIGFVVGRLLPAAFLFLAVSIGWLSRSEVPAGKFFATVIPLMSGTLPPTIVGHGKMSGTPVVPDDMMPQPRPDNEILLDLPSGDKLPASTSDSTFARCSAQQRNLSRFMYAYSSDGIGMCCRATAYDDVLVYRTVLWYLLLGGRHIDGAHLYLNHKAIGKGINEAVKRGVARREIFFTTKIFPTQFGYESTLQNVEQYLDQTKQDYIDLVLLHFPSVSAFGPMLSSPCSKEGKSARECRIETWKALSELQASGKIRNAGVSNFAVKHLKDLEGIGVPIANNQIQFNPFEPEYVVETFKYCAANGITITAYSPLGGLMDRSKAEASEILLDLSHKYDRRLTSIMLRWAIQRGCAVIPGTGNPSHMLSNLAVYDFELSDEDMSIINNLKNVVKGFNMDVREID</sequence>
<protein>
    <recommendedName>
        <fullName evidence="4">NADP-dependent oxidoreductase domain-containing protein</fullName>
    </recommendedName>
</protein>
<dbReference type="OMA" id="ANNQIQF"/>
<dbReference type="InterPro" id="IPR023210">
    <property type="entry name" value="NADP_OxRdtase_dom"/>
</dbReference>
<gene>
    <name evidence="5" type="ORF">THAOC_16766</name>
</gene>
<dbReference type="PANTHER" id="PTHR43827">
    <property type="entry name" value="2,5-DIKETO-D-GLUCONIC ACID REDUCTASE"/>
    <property type="match status" value="1"/>
</dbReference>
<dbReference type="Gene3D" id="3.20.20.100">
    <property type="entry name" value="NADP-dependent oxidoreductase domain"/>
    <property type="match status" value="1"/>
</dbReference>
<dbReference type="SUPFAM" id="SSF51430">
    <property type="entry name" value="NAD(P)-linked oxidoreductase"/>
    <property type="match status" value="1"/>
</dbReference>
<evidence type="ECO:0000313" key="5">
    <source>
        <dbReference type="EMBL" id="EJK62613.1"/>
    </source>
</evidence>
<evidence type="ECO:0000313" key="6">
    <source>
        <dbReference type="Proteomes" id="UP000266841"/>
    </source>
</evidence>
<evidence type="ECO:0000259" key="4">
    <source>
        <dbReference type="Pfam" id="PF00248"/>
    </source>
</evidence>
<dbReference type="Proteomes" id="UP000266841">
    <property type="component" value="Unassembled WGS sequence"/>
</dbReference>
<evidence type="ECO:0000256" key="3">
    <source>
        <dbReference type="ARBA" id="ARBA00023002"/>
    </source>
</evidence>
<keyword evidence="2" id="KW-0521">NADP</keyword>
<dbReference type="EMBL" id="AGNL01018742">
    <property type="protein sequence ID" value="EJK62613.1"/>
    <property type="molecule type" value="Genomic_DNA"/>
</dbReference>
<keyword evidence="6" id="KW-1185">Reference proteome</keyword>
<dbReference type="PANTHER" id="PTHR43827:SF3">
    <property type="entry name" value="NADP-DEPENDENT OXIDOREDUCTASE DOMAIN-CONTAINING PROTEIN"/>
    <property type="match status" value="1"/>
</dbReference>
<reference evidence="5 6" key="1">
    <citation type="journal article" date="2012" name="Genome Biol.">
        <title>Genome and low-iron response of an oceanic diatom adapted to chronic iron limitation.</title>
        <authorList>
            <person name="Lommer M."/>
            <person name="Specht M."/>
            <person name="Roy A.S."/>
            <person name="Kraemer L."/>
            <person name="Andreson R."/>
            <person name="Gutowska M.A."/>
            <person name="Wolf J."/>
            <person name="Bergner S.V."/>
            <person name="Schilhabel M.B."/>
            <person name="Klostermeier U.C."/>
            <person name="Beiko R.G."/>
            <person name="Rosenstiel P."/>
            <person name="Hippler M."/>
            <person name="Laroche J."/>
        </authorList>
    </citation>
    <scope>NUCLEOTIDE SEQUENCE [LARGE SCALE GENOMIC DNA]</scope>
    <source>
        <strain evidence="5 6">CCMP1005</strain>
    </source>
</reference>
<comment type="caution">
    <text evidence="5">The sequence shown here is derived from an EMBL/GenBank/DDBJ whole genome shotgun (WGS) entry which is preliminary data.</text>
</comment>
<dbReference type="InterPro" id="IPR020471">
    <property type="entry name" value="AKR"/>
</dbReference>
<dbReference type="GO" id="GO:0016616">
    <property type="term" value="F:oxidoreductase activity, acting on the CH-OH group of donors, NAD or NADP as acceptor"/>
    <property type="evidence" value="ECO:0007669"/>
    <property type="project" value="UniProtKB-ARBA"/>
</dbReference>
<organism evidence="5 6">
    <name type="scientific">Thalassiosira oceanica</name>
    <name type="common">Marine diatom</name>
    <dbReference type="NCBI Taxonomy" id="159749"/>
    <lineage>
        <taxon>Eukaryota</taxon>
        <taxon>Sar</taxon>
        <taxon>Stramenopiles</taxon>
        <taxon>Ochrophyta</taxon>
        <taxon>Bacillariophyta</taxon>
        <taxon>Coscinodiscophyceae</taxon>
        <taxon>Thalassiosirophycidae</taxon>
        <taxon>Thalassiosirales</taxon>
        <taxon>Thalassiosiraceae</taxon>
        <taxon>Thalassiosira</taxon>
    </lineage>
</organism>
<comment type="similarity">
    <text evidence="1">Belongs to the aldo/keto reductase family.</text>
</comment>
<dbReference type="PRINTS" id="PR00069">
    <property type="entry name" value="ALDKETRDTASE"/>
</dbReference>
<name>K0S8Z1_THAOC</name>
<dbReference type="CDD" id="cd19071">
    <property type="entry name" value="AKR_AKR1-5-like"/>
    <property type="match status" value="1"/>
</dbReference>
<accession>K0S8Z1</accession>
<proteinExistence type="inferred from homology"/>
<dbReference type="eggNOG" id="KOG1577">
    <property type="taxonomic scope" value="Eukaryota"/>
</dbReference>